<accession>A0AAJ8BPQ5</accession>
<feature type="compositionally biased region" description="Basic and acidic residues" evidence="6">
    <location>
        <begin position="36"/>
        <end position="45"/>
    </location>
</feature>
<evidence type="ECO:0000256" key="5">
    <source>
        <dbReference type="ARBA" id="ARBA00023136"/>
    </source>
</evidence>
<feature type="region of interest" description="Disordered" evidence="6">
    <location>
        <begin position="176"/>
        <end position="353"/>
    </location>
</feature>
<protein>
    <submittedName>
        <fullName evidence="7">Uncharacterized protein</fullName>
    </submittedName>
</protein>
<feature type="non-terminal residue" evidence="7">
    <location>
        <position position="808"/>
    </location>
</feature>
<feature type="compositionally biased region" description="Polar residues" evidence="6">
    <location>
        <begin position="115"/>
        <end position="128"/>
    </location>
</feature>
<feature type="compositionally biased region" description="Basic and acidic residues" evidence="6">
    <location>
        <begin position="187"/>
        <end position="196"/>
    </location>
</feature>
<feature type="compositionally biased region" description="Basic and acidic residues" evidence="6">
    <location>
        <begin position="318"/>
        <end position="333"/>
    </location>
</feature>
<keyword evidence="3" id="KW-0812">Transmembrane</keyword>
<name>A0AAJ8BPQ5_ASPNG</name>
<gene>
    <name evidence="7" type="ORF">An11g03050</name>
</gene>
<evidence type="ECO:0000256" key="4">
    <source>
        <dbReference type="ARBA" id="ARBA00022989"/>
    </source>
</evidence>
<sequence length="808" mass="89788">MDELPGHLNQRASDTIAHVAAPGGQEAPVSPRKREHASGMDHESHSLGIEKLQQSRPMESRPADSGDRANGTLSRNMQRGGSATSDTMSTQERSNREEAVHRFGALVSDHELNRFPSQPTVNGDQKSGQPALPSDQALGMVFEHSLEGADSADHRTTPRTSLVDVFEGSDVASVFHRWSRNTSPVRNQDKEQERVVKLSPARMQELASSPQSIPYRAAPPESDHGRRAVSDGMHAAISPSQPDQSATLLPSEQKVTGDSVPKLRPNKDLAIDVSAATAAKQPVRSRPQGSRAVSTPNSRRQTMPTTSERLTQTWTSRGKQERASLSRESDGKHLTPSPHITGTEPALPSPMPPTIPLPPLSVPTYLQLELASGRPSPLYIHRSAMSDFPYESSRVKLERLMNFLMLPPALERVLWFGILACLDSWLHTFTILPLRFVKALYILLESWAVNLGVEFRYVTGFIFKDDKADILKGLLIIATCCVLMRFDASRMYHWIRGQAAIKLYVIYNVLEVSDRLFAAIGQDVLECLFSREALERRPDGRSKVFRPFGLFLLALAYTVIHATALFYQVMTLNVAVNSYSNALITLLLSNQFVEIKSTVFKKFEKENLFQLLCADVVERFQLWLMLTIIASRNLVETGAFNALVNTYLPTLAQVLGPFLVVLGSEMLVDWLKHAYIGKFNNTRPAIYGRFLDILAKDYYTNAFADQNLTRRLGLPVIPLSCLFFRVSVQTYQMFITALLPQQPSSTAVEATTLSAIHSQYVPAPMPSPPPLTLRNFIPTSTAYAGAFFRQLLANTMPSPAQSVYIFTI</sequence>
<evidence type="ECO:0000256" key="6">
    <source>
        <dbReference type="SAM" id="MobiDB-lite"/>
    </source>
</evidence>
<organism evidence="7">
    <name type="scientific">Aspergillus niger</name>
    <dbReference type="NCBI Taxonomy" id="5061"/>
    <lineage>
        <taxon>Eukaryota</taxon>
        <taxon>Fungi</taxon>
        <taxon>Dikarya</taxon>
        <taxon>Ascomycota</taxon>
        <taxon>Pezizomycotina</taxon>
        <taxon>Eurotiomycetes</taxon>
        <taxon>Eurotiomycetidae</taxon>
        <taxon>Eurotiales</taxon>
        <taxon>Aspergillaceae</taxon>
        <taxon>Aspergillus</taxon>
        <taxon>Aspergillus subgen. Circumdati</taxon>
    </lineage>
</organism>
<feature type="compositionally biased region" description="Polar residues" evidence="6">
    <location>
        <begin position="287"/>
        <end position="317"/>
    </location>
</feature>
<feature type="compositionally biased region" description="Polar residues" evidence="6">
    <location>
        <begin position="71"/>
        <end position="92"/>
    </location>
</feature>
<reference evidence="7" key="2">
    <citation type="submission" date="2025-08" db="UniProtKB">
        <authorList>
            <consortium name="RefSeq"/>
        </authorList>
    </citation>
    <scope>IDENTIFICATION</scope>
</reference>
<evidence type="ECO:0000256" key="3">
    <source>
        <dbReference type="ARBA" id="ARBA00022692"/>
    </source>
</evidence>
<dbReference type="InterPro" id="IPR008010">
    <property type="entry name" value="Tatp1"/>
</dbReference>
<dbReference type="AlphaFoldDB" id="A0AAJ8BPQ5"/>
<proteinExistence type="inferred from homology"/>
<evidence type="ECO:0000313" key="7">
    <source>
        <dbReference type="RefSeq" id="XP_059601569.1"/>
    </source>
</evidence>
<dbReference type="GeneID" id="4984536"/>
<dbReference type="VEuPathDB" id="FungiDB:An11g03050"/>
<comment type="similarity">
    <text evidence="2">Belongs to the TAPT1 family.</text>
</comment>
<dbReference type="Pfam" id="PF05346">
    <property type="entry name" value="DUF747"/>
    <property type="match status" value="1"/>
</dbReference>
<dbReference type="PANTHER" id="PTHR13317:SF4">
    <property type="entry name" value="TRANSMEMBRANE ANTERIOR POSTERIOR TRANSFORMATION PROTEIN 1 HOMOLOG"/>
    <property type="match status" value="1"/>
</dbReference>
<keyword evidence="4" id="KW-1133">Transmembrane helix</keyword>
<feature type="region of interest" description="Disordered" evidence="6">
    <location>
        <begin position="1"/>
        <end position="137"/>
    </location>
</feature>
<dbReference type="PANTHER" id="PTHR13317">
    <property type="entry name" value="TRANSMEMBRANE ANTERIOR POSTERIOR TRANSFORMATION PROTEIN 1 HOMOLOG"/>
    <property type="match status" value="1"/>
</dbReference>
<feature type="compositionally biased region" description="Polar residues" evidence="6">
    <location>
        <begin position="238"/>
        <end position="256"/>
    </location>
</feature>
<keyword evidence="5" id="KW-0472">Membrane</keyword>
<dbReference type="GO" id="GO:0016020">
    <property type="term" value="C:membrane"/>
    <property type="evidence" value="ECO:0007669"/>
    <property type="project" value="UniProtKB-SubCell"/>
</dbReference>
<reference evidence="7" key="1">
    <citation type="submission" date="2025-02" db="EMBL/GenBank/DDBJ databases">
        <authorList>
            <consortium name="NCBI Genome Project"/>
        </authorList>
    </citation>
    <scope>NUCLEOTIDE SEQUENCE</scope>
</reference>
<comment type="subcellular location">
    <subcellularLocation>
        <location evidence="1">Membrane</location>
        <topology evidence="1">Multi-pass membrane protein</topology>
    </subcellularLocation>
</comment>
<evidence type="ECO:0000256" key="2">
    <source>
        <dbReference type="ARBA" id="ARBA00008803"/>
    </source>
</evidence>
<dbReference type="RefSeq" id="XP_059601569.1">
    <property type="nucleotide sequence ID" value="XM_059750160.1"/>
</dbReference>
<feature type="compositionally biased region" description="Basic and acidic residues" evidence="6">
    <location>
        <begin position="58"/>
        <end position="67"/>
    </location>
</feature>
<evidence type="ECO:0000256" key="1">
    <source>
        <dbReference type="ARBA" id="ARBA00004141"/>
    </source>
</evidence>
<dbReference type="KEGG" id="ang:An11g03050"/>